<evidence type="ECO:0000313" key="2">
    <source>
        <dbReference type="Proteomes" id="UP001303889"/>
    </source>
</evidence>
<dbReference type="AlphaFoldDB" id="A0AAN6MIU0"/>
<protein>
    <recommendedName>
        <fullName evidence="3">HD domain-containing protein</fullName>
    </recommendedName>
</protein>
<sequence>MSALPPTTITELTLLYTSPSRHYHSLSHIHTLLSLLSTHHALFSDPAAAEAAIWFHDAIYDARAPPPLNETQSAELAVARLTDAGWEGHRVEWVRRVIEATAGHRRDAEMVLDMDLAVLGAEEGEFEEYEGGVRREYEHVSEEGWRVGRAAVLRGFLRREWIYMSGVFRGLLEERARGNLRRALARLEG</sequence>
<dbReference type="PANTHER" id="PTHR21174:SF0">
    <property type="entry name" value="HD PHOSPHOHYDROLASE FAMILY PROTEIN-RELATED"/>
    <property type="match status" value="1"/>
</dbReference>
<evidence type="ECO:0008006" key="3">
    <source>
        <dbReference type="Google" id="ProtNLM"/>
    </source>
</evidence>
<gene>
    <name evidence="1" type="ORF">C8A05DRAFT_45269</name>
</gene>
<dbReference type="SUPFAM" id="SSF109604">
    <property type="entry name" value="HD-domain/PDEase-like"/>
    <property type="match status" value="1"/>
</dbReference>
<dbReference type="PIRSF" id="PIRSF035170">
    <property type="entry name" value="HD_phosphohydro"/>
    <property type="match status" value="1"/>
</dbReference>
<dbReference type="Proteomes" id="UP001303889">
    <property type="component" value="Unassembled WGS sequence"/>
</dbReference>
<accession>A0AAN6MIU0</accession>
<keyword evidence="2" id="KW-1185">Reference proteome</keyword>
<evidence type="ECO:0000313" key="1">
    <source>
        <dbReference type="EMBL" id="KAK3901004.1"/>
    </source>
</evidence>
<reference evidence="1" key="2">
    <citation type="submission" date="2023-05" db="EMBL/GenBank/DDBJ databases">
        <authorList>
            <consortium name="Lawrence Berkeley National Laboratory"/>
            <person name="Steindorff A."/>
            <person name="Hensen N."/>
            <person name="Bonometti L."/>
            <person name="Westerberg I."/>
            <person name="Brannstrom I.O."/>
            <person name="Guillou S."/>
            <person name="Cros-Aarteil S."/>
            <person name="Calhoun S."/>
            <person name="Haridas S."/>
            <person name="Kuo A."/>
            <person name="Mondo S."/>
            <person name="Pangilinan J."/>
            <person name="Riley R."/>
            <person name="Labutti K."/>
            <person name="Andreopoulos B."/>
            <person name="Lipzen A."/>
            <person name="Chen C."/>
            <person name="Yanf M."/>
            <person name="Daum C."/>
            <person name="Ng V."/>
            <person name="Clum A."/>
            <person name="Ohm R."/>
            <person name="Martin F."/>
            <person name="Silar P."/>
            <person name="Natvig D."/>
            <person name="Lalanne C."/>
            <person name="Gautier V."/>
            <person name="Ament-Velasquez S.L."/>
            <person name="Kruys A."/>
            <person name="Hutchinson M.I."/>
            <person name="Powell A.J."/>
            <person name="Barry K."/>
            <person name="Miller A.N."/>
            <person name="Grigoriev I.V."/>
            <person name="Debuchy R."/>
            <person name="Gladieux P."/>
            <person name="Thoren M.H."/>
            <person name="Johannesson H."/>
        </authorList>
    </citation>
    <scope>NUCLEOTIDE SEQUENCE</scope>
    <source>
        <strain evidence="1">CBS 103.79</strain>
    </source>
</reference>
<dbReference type="InterPro" id="IPR009218">
    <property type="entry name" value="HD_phosphohydro"/>
</dbReference>
<name>A0AAN6MIU0_9PEZI</name>
<dbReference type="PANTHER" id="PTHR21174">
    <property type="match status" value="1"/>
</dbReference>
<dbReference type="EMBL" id="MU855618">
    <property type="protein sequence ID" value="KAK3901004.1"/>
    <property type="molecule type" value="Genomic_DNA"/>
</dbReference>
<proteinExistence type="predicted"/>
<reference evidence="1" key="1">
    <citation type="journal article" date="2023" name="Mol. Phylogenet. Evol.">
        <title>Genome-scale phylogeny and comparative genomics of the fungal order Sordariales.</title>
        <authorList>
            <person name="Hensen N."/>
            <person name="Bonometti L."/>
            <person name="Westerberg I."/>
            <person name="Brannstrom I.O."/>
            <person name="Guillou S."/>
            <person name="Cros-Aarteil S."/>
            <person name="Calhoun S."/>
            <person name="Haridas S."/>
            <person name="Kuo A."/>
            <person name="Mondo S."/>
            <person name="Pangilinan J."/>
            <person name="Riley R."/>
            <person name="LaButti K."/>
            <person name="Andreopoulos B."/>
            <person name="Lipzen A."/>
            <person name="Chen C."/>
            <person name="Yan M."/>
            <person name="Daum C."/>
            <person name="Ng V."/>
            <person name="Clum A."/>
            <person name="Steindorff A."/>
            <person name="Ohm R.A."/>
            <person name="Martin F."/>
            <person name="Silar P."/>
            <person name="Natvig D.O."/>
            <person name="Lalanne C."/>
            <person name="Gautier V."/>
            <person name="Ament-Velasquez S.L."/>
            <person name="Kruys A."/>
            <person name="Hutchinson M.I."/>
            <person name="Powell A.J."/>
            <person name="Barry K."/>
            <person name="Miller A.N."/>
            <person name="Grigoriev I.V."/>
            <person name="Debuchy R."/>
            <person name="Gladieux P."/>
            <person name="Hiltunen Thoren M."/>
            <person name="Johannesson H."/>
        </authorList>
    </citation>
    <scope>NUCLEOTIDE SEQUENCE</scope>
    <source>
        <strain evidence="1">CBS 103.79</strain>
    </source>
</reference>
<organism evidence="1 2">
    <name type="scientific">Staphylotrichum tortipilum</name>
    <dbReference type="NCBI Taxonomy" id="2831512"/>
    <lineage>
        <taxon>Eukaryota</taxon>
        <taxon>Fungi</taxon>
        <taxon>Dikarya</taxon>
        <taxon>Ascomycota</taxon>
        <taxon>Pezizomycotina</taxon>
        <taxon>Sordariomycetes</taxon>
        <taxon>Sordariomycetidae</taxon>
        <taxon>Sordariales</taxon>
        <taxon>Chaetomiaceae</taxon>
        <taxon>Staphylotrichum</taxon>
    </lineage>
</organism>
<comment type="caution">
    <text evidence="1">The sequence shown here is derived from an EMBL/GenBank/DDBJ whole genome shotgun (WGS) entry which is preliminary data.</text>
</comment>